<dbReference type="Proteomes" id="UP001143463">
    <property type="component" value="Unassembled WGS sequence"/>
</dbReference>
<dbReference type="PROSITE" id="PS50991">
    <property type="entry name" value="PYR_CT"/>
    <property type="match status" value="1"/>
</dbReference>
<dbReference type="AlphaFoldDB" id="A0A9W6NX87"/>
<reference evidence="5" key="2">
    <citation type="submission" date="2023-01" db="EMBL/GenBank/DDBJ databases">
        <authorList>
            <person name="Sun Q."/>
            <person name="Evtushenko L."/>
        </authorList>
    </citation>
    <scope>NUCLEOTIDE SEQUENCE</scope>
    <source>
        <strain evidence="5">VKM Ac-1069</strain>
    </source>
</reference>
<keyword evidence="6" id="KW-1185">Reference proteome</keyword>
<evidence type="ECO:0000256" key="3">
    <source>
        <dbReference type="ARBA" id="ARBA00023239"/>
    </source>
</evidence>
<dbReference type="Gene3D" id="3.20.20.70">
    <property type="entry name" value="Aldolase class I"/>
    <property type="match status" value="1"/>
</dbReference>
<gene>
    <name evidence="5" type="ORF">GCM10017577_33780</name>
</gene>
<dbReference type="SUPFAM" id="SSF51569">
    <property type="entry name" value="Aldolase"/>
    <property type="match status" value="1"/>
</dbReference>
<dbReference type="PANTHER" id="PTHR42738">
    <property type="entry name" value="HYDROXYMETHYLGLUTARYL-COA LYASE"/>
    <property type="match status" value="1"/>
</dbReference>
<reference evidence="5" key="1">
    <citation type="journal article" date="2014" name="Int. J. Syst. Evol. Microbiol.">
        <title>Complete genome sequence of Corynebacterium casei LMG S-19264T (=DSM 44701T), isolated from a smear-ripened cheese.</title>
        <authorList>
            <consortium name="US DOE Joint Genome Institute (JGI-PGF)"/>
            <person name="Walter F."/>
            <person name="Albersmeier A."/>
            <person name="Kalinowski J."/>
            <person name="Ruckert C."/>
        </authorList>
    </citation>
    <scope>NUCLEOTIDE SEQUENCE</scope>
    <source>
        <strain evidence="5">VKM Ac-1069</strain>
    </source>
</reference>
<dbReference type="EMBL" id="BSFQ01000013">
    <property type="protein sequence ID" value="GLL12237.1"/>
    <property type="molecule type" value="Genomic_DNA"/>
</dbReference>
<proteinExistence type="inferred from homology"/>
<evidence type="ECO:0000313" key="6">
    <source>
        <dbReference type="Proteomes" id="UP001143463"/>
    </source>
</evidence>
<evidence type="ECO:0000259" key="4">
    <source>
        <dbReference type="PROSITE" id="PS50991"/>
    </source>
</evidence>
<evidence type="ECO:0000313" key="5">
    <source>
        <dbReference type="EMBL" id="GLL12237.1"/>
    </source>
</evidence>
<name>A0A9W6NX87_9PSEU</name>
<dbReference type="InterPro" id="IPR000891">
    <property type="entry name" value="PYR_CT"/>
</dbReference>
<dbReference type="GO" id="GO:0004419">
    <property type="term" value="F:hydroxymethylglutaryl-CoA lyase activity"/>
    <property type="evidence" value="ECO:0007669"/>
    <property type="project" value="TreeGrafter"/>
</dbReference>
<dbReference type="PANTHER" id="PTHR42738:SF7">
    <property type="entry name" value="HYDROXYMETHYLGLUTARYL-COA LYASE"/>
    <property type="match status" value="1"/>
</dbReference>
<dbReference type="Pfam" id="PF00682">
    <property type="entry name" value="HMGL-like"/>
    <property type="match status" value="1"/>
</dbReference>
<dbReference type="InterPro" id="IPR013785">
    <property type="entry name" value="Aldolase_TIM"/>
</dbReference>
<dbReference type="InterPro" id="IPR043594">
    <property type="entry name" value="HMGL"/>
</dbReference>
<protein>
    <submittedName>
        <fullName evidence="5">Hydroxymethylglutaryl-CoA lyase</fullName>
    </submittedName>
</protein>
<dbReference type="GO" id="GO:0006552">
    <property type="term" value="P:L-leucine catabolic process"/>
    <property type="evidence" value="ECO:0007669"/>
    <property type="project" value="TreeGrafter"/>
</dbReference>
<accession>A0A9W6NX87</accession>
<comment type="caution">
    <text evidence="5">The sequence shown here is derived from an EMBL/GenBank/DDBJ whole genome shotgun (WGS) entry which is preliminary data.</text>
</comment>
<dbReference type="GO" id="GO:0046951">
    <property type="term" value="P:ketone body biosynthetic process"/>
    <property type="evidence" value="ECO:0007669"/>
    <property type="project" value="TreeGrafter"/>
</dbReference>
<dbReference type="GO" id="GO:0046872">
    <property type="term" value="F:metal ion binding"/>
    <property type="evidence" value="ECO:0007669"/>
    <property type="project" value="UniProtKB-KW"/>
</dbReference>
<evidence type="ECO:0000256" key="1">
    <source>
        <dbReference type="ARBA" id="ARBA00009405"/>
    </source>
</evidence>
<feature type="domain" description="Pyruvate carboxyltransferase" evidence="4">
    <location>
        <begin position="17"/>
        <end position="283"/>
    </location>
</feature>
<sequence>MDPAPVPAQRARAVSTVHLREIAPRLTFQAHPVPTEVKIELVQRLVRAGVRDFELSSFVRPDLIPGLADAAEVFAAVRAVPGLTLGCCIGNERGLRAAADAGADSAAFLLSADEDFARANVGRSTEESLVELGRLAAVAADLGITLGTYVIFAWGGPTGPARGRAELEPIARRLVDIGVTDWVLADSFGYAAPPQIRELLDTAAQHVPPESLTVQVHDNRGLGVANVLTLAELGVGTIDVALAGSGGHPAMPGQRGGGVCTEDAAQALELAGHDTRLDLTALVDTANWLADAGVPGLGFVRHVGPVPAAAGTTAALTFAWKNTTHESEPAQ</sequence>
<keyword evidence="2" id="KW-0479">Metal-binding</keyword>
<keyword evidence="3 5" id="KW-0456">Lyase</keyword>
<evidence type="ECO:0000256" key="2">
    <source>
        <dbReference type="ARBA" id="ARBA00022723"/>
    </source>
</evidence>
<organism evidence="5 6">
    <name type="scientific">Pseudonocardia halophobica</name>
    <dbReference type="NCBI Taxonomy" id="29401"/>
    <lineage>
        <taxon>Bacteria</taxon>
        <taxon>Bacillati</taxon>
        <taxon>Actinomycetota</taxon>
        <taxon>Actinomycetes</taxon>
        <taxon>Pseudonocardiales</taxon>
        <taxon>Pseudonocardiaceae</taxon>
        <taxon>Pseudonocardia</taxon>
    </lineage>
</organism>
<comment type="similarity">
    <text evidence="1">Belongs to the HMG-CoA lyase family.</text>
</comment>